<evidence type="ECO:0000313" key="3">
    <source>
        <dbReference type="Proteomes" id="UP000523614"/>
    </source>
</evidence>
<name>A0A847HEB7_9CORY</name>
<gene>
    <name evidence="2" type="ORF">GX570_12030</name>
</gene>
<dbReference type="AlphaFoldDB" id="A0A847HEB7"/>
<reference evidence="2 3" key="1">
    <citation type="journal article" date="2020" name="Biotechnol. Biofuels">
        <title>New insights from the biogas microbiome by comprehensive genome-resolved metagenomics of nearly 1600 species originating from multiple anaerobic digesters.</title>
        <authorList>
            <person name="Campanaro S."/>
            <person name="Treu L."/>
            <person name="Rodriguez-R L.M."/>
            <person name="Kovalovszki A."/>
            <person name="Ziels R.M."/>
            <person name="Maus I."/>
            <person name="Zhu X."/>
            <person name="Kougias P.G."/>
            <person name="Basile A."/>
            <person name="Luo G."/>
            <person name="Schluter A."/>
            <person name="Konstantinidis K.T."/>
            <person name="Angelidaki I."/>
        </authorList>
    </citation>
    <scope>NUCLEOTIDE SEQUENCE [LARGE SCALE GENOMIC DNA]</scope>
    <source>
        <strain evidence="2">AS06rmzACSIP_235</strain>
    </source>
</reference>
<comment type="caution">
    <text evidence="2">The sequence shown here is derived from an EMBL/GenBank/DDBJ whole genome shotgun (WGS) entry which is preliminary data.</text>
</comment>
<keyword evidence="1" id="KW-0472">Membrane</keyword>
<evidence type="ECO:0000313" key="2">
    <source>
        <dbReference type="EMBL" id="NLF92050.1"/>
    </source>
</evidence>
<evidence type="ECO:0000256" key="1">
    <source>
        <dbReference type="SAM" id="Phobius"/>
    </source>
</evidence>
<dbReference type="Proteomes" id="UP000523614">
    <property type="component" value="Unassembled WGS sequence"/>
</dbReference>
<feature type="non-terminal residue" evidence="2">
    <location>
        <position position="1"/>
    </location>
</feature>
<protein>
    <submittedName>
        <fullName evidence="2">MHS family MFS transporter</fullName>
    </submittedName>
</protein>
<sequence length="44" mass="4418">IAAALVQSTGSTYSVTVYLCVATAVGFLAAASLQDRTGVPLDTD</sequence>
<keyword evidence="1" id="KW-1133">Transmembrane helix</keyword>
<feature type="transmembrane region" description="Helical" evidence="1">
    <location>
        <begin position="15"/>
        <end position="33"/>
    </location>
</feature>
<keyword evidence="1" id="KW-0812">Transmembrane</keyword>
<proteinExistence type="predicted"/>
<dbReference type="EMBL" id="JAAYYP010000436">
    <property type="protein sequence ID" value="NLF92050.1"/>
    <property type="molecule type" value="Genomic_DNA"/>
</dbReference>
<organism evidence="2 3">
    <name type="scientific">Corynebacterium marinum</name>
    <dbReference type="NCBI Taxonomy" id="349751"/>
    <lineage>
        <taxon>Bacteria</taxon>
        <taxon>Bacillati</taxon>
        <taxon>Actinomycetota</taxon>
        <taxon>Actinomycetes</taxon>
        <taxon>Mycobacteriales</taxon>
        <taxon>Corynebacteriaceae</taxon>
        <taxon>Corynebacterium</taxon>
    </lineage>
</organism>
<accession>A0A847HEB7</accession>